<protein>
    <submittedName>
        <fullName evidence="4">Reverse transcriptase domain-containing protein</fullName>
    </submittedName>
</protein>
<proteinExistence type="predicted"/>
<reference evidence="4" key="1">
    <citation type="journal article" date="2022" name="Int. J. Mol. Sci.">
        <title>Draft Genome of Tanacetum Coccineum: Genomic Comparison of Closely Related Tanacetum-Family Plants.</title>
        <authorList>
            <person name="Yamashiro T."/>
            <person name="Shiraishi A."/>
            <person name="Nakayama K."/>
            <person name="Satake H."/>
        </authorList>
    </citation>
    <scope>NUCLEOTIDE SEQUENCE</scope>
</reference>
<organism evidence="4 5">
    <name type="scientific">Tanacetum coccineum</name>
    <dbReference type="NCBI Taxonomy" id="301880"/>
    <lineage>
        <taxon>Eukaryota</taxon>
        <taxon>Viridiplantae</taxon>
        <taxon>Streptophyta</taxon>
        <taxon>Embryophyta</taxon>
        <taxon>Tracheophyta</taxon>
        <taxon>Spermatophyta</taxon>
        <taxon>Magnoliopsida</taxon>
        <taxon>eudicotyledons</taxon>
        <taxon>Gunneridae</taxon>
        <taxon>Pentapetalae</taxon>
        <taxon>asterids</taxon>
        <taxon>campanulids</taxon>
        <taxon>Asterales</taxon>
        <taxon>Asteraceae</taxon>
        <taxon>Asteroideae</taxon>
        <taxon>Anthemideae</taxon>
        <taxon>Anthemidinae</taxon>
        <taxon>Tanacetum</taxon>
    </lineage>
</organism>
<keyword evidence="4" id="KW-0695">RNA-directed DNA polymerase</keyword>
<dbReference type="EMBL" id="BQNB010011811">
    <property type="protein sequence ID" value="GJS95460.1"/>
    <property type="molecule type" value="Genomic_DNA"/>
</dbReference>
<keyword evidence="4" id="KW-0548">Nucleotidyltransferase</keyword>
<dbReference type="InterPro" id="IPR056924">
    <property type="entry name" value="SH3_Tf2-1"/>
</dbReference>
<evidence type="ECO:0000313" key="4">
    <source>
        <dbReference type="EMBL" id="GJS95460.1"/>
    </source>
</evidence>
<feature type="domain" description="Tf2-1-like SH3-like" evidence="3">
    <location>
        <begin position="333"/>
        <end position="397"/>
    </location>
</feature>
<feature type="region of interest" description="Disordered" evidence="1">
    <location>
        <begin position="466"/>
        <end position="498"/>
    </location>
</feature>
<keyword evidence="4" id="KW-0808">Transferase</keyword>
<evidence type="ECO:0000259" key="2">
    <source>
        <dbReference type="Pfam" id="PF17921"/>
    </source>
</evidence>
<evidence type="ECO:0000256" key="1">
    <source>
        <dbReference type="SAM" id="MobiDB-lite"/>
    </source>
</evidence>
<feature type="domain" description="Integrase zinc-binding" evidence="2">
    <location>
        <begin position="185"/>
        <end position="231"/>
    </location>
</feature>
<reference evidence="4" key="2">
    <citation type="submission" date="2022-01" db="EMBL/GenBank/DDBJ databases">
        <authorList>
            <person name="Yamashiro T."/>
            <person name="Shiraishi A."/>
            <person name="Satake H."/>
            <person name="Nakayama K."/>
        </authorList>
    </citation>
    <scope>NUCLEOTIDE SEQUENCE</scope>
</reference>
<evidence type="ECO:0000313" key="5">
    <source>
        <dbReference type="Proteomes" id="UP001151760"/>
    </source>
</evidence>
<dbReference type="InterPro" id="IPR041588">
    <property type="entry name" value="Integrase_H2C2"/>
</dbReference>
<accession>A0ABQ4ZYS2</accession>
<dbReference type="PANTHER" id="PTHR46148">
    <property type="entry name" value="CHROMO DOMAIN-CONTAINING PROTEIN"/>
    <property type="match status" value="1"/>
</dbReference>
<gene>
    <name evidence="4" type="ORF">Tco_0802428</name>
</gene>
<keyword evidence="5" id="KW-1185">Reference proteome</keyword>
<feature type="compositionally biased region" description="Polar residues" evidence="1">
    <location>
        <begin position="470"/>
        <end position="483"/>
    </location>
</feature>
<dbReference type="Pfam" id="PF17921">
    <property type="entry name" value="Integrase_H2C2"/>
    <property type="match status" value="1"/>
</dbReference>
<dbReference type="GO" id="GO:0003964">
    <property type="term" value="F:RNA-directed DNA polymerase activity"/>
    <property type="evidence" value="ECO:0007669"/>
    <property type="project" value="UniProtKB-KW"/>
</dbReference>
<dbReference type="Proteomes" id="UP001151760">
    <property type="component" value="Unassembled WGS sequence"/>
</dbReference>
<dbReference type="Gene3D" id="1.10.340.70">
    <property type="match status" value="1"/>
</dbReference>
<sequence length="701" mass="79714">MHYSLRLDIRLLSYSIVRNPWSSLIPLSHGSFDVIVGMDWLSKRKFVIVCHEKVVRIPLEGDEILQVHGECTQGVVKTLMNTKKGRVKLRRVRAMSMTIQSSVKDKILATSSETSKYEYEIRYHPGKANVVADALSKKERVKPTCSSDGYDHSVWSTRNDTDSPKLGGVGRCVQQEKSLEKGSEMDEAHASSYLVHPGADKKYYNLGDMYWWPRIEKDISIYVSKFWTCLREERNSGDDQLRLRWMIYLVVLADAAESVRDTIGFEYCLASSSGWTKSPVLWAEIGESSLIGPELVQETTDKVVLIKEKLKEARDRQKSYADNRRKPLEFEVGDRVMLKVSPWKGVIQFGKKAKLAPRYVGPFEILERIGPGAYRLRLPKELSGVHDTFHVLNLKKCLADASLHVPLDEIKVDKTLLVVIGNLFVLVYVEAAKQSGCDIKTQLETIAKNHQASIQNLETKFDRLADKQSGRPSGSLPSNTQPNPKAHNSKAYQPPQSRNEHVNAVFTRSAKNMLVEVGKFTFPADFIILEMEEDIGTERMIFNIDSAMKHSYSNDDTCFNIDVIDKILEEDFDALLDEGSKILFSIEGTLLEEEIFAEFDEFMPMTADENSNSDSDTEDPPFKKININTDYKIKTSLEEPPKDLEIKPLPDNLEYVFLEEPSFLPVIKSSQLSKENKNKLIFVLKKYKQAFAWKMTDIPGI</sequence>
<evidence type="ECO:0000259" key="3">
    <source>
        <dbReference type="Pfam" id="PF24626"/>
    </source>
</evidence>
<dbReference type="PANTHER" id="PTHR46148:SF59">
    <property type="entry name" value="NUCLEOTIDYLTRANSFERASE, RIBONUCLEASE H"/>
    <property type="match status" value="1"/>
</dbReference>
<comment type="caution">
    <text evidence="4">The sequence shown here is derived from an EMBL/GenBank/DDBJ whole genome shotgun (WGS) entry which is preliminary data.</text>
</comment>
<dbReference type="Pfam" id="PF24626">
    <property type="entry name" value="SH3_Tf2-1"/>
    <property type="match status" value="1"/>
</dbReference>
<name>A0ABQ4ZYS2_9ASTR</name>
<dbReference type="Pfam" id="PF08284">
    <property type="entry name" value="RVP_2"/>
    <property type="match status" value="1"/>
</dbReference>